<keyword evidence="1" id="KW-0472">Membrane</keyword>
<proteinExistence type="predicted"/>
<keyword evidence="1" id="KW-0812">Transmembrane</keyword>
<evidence type="ECO:0000313" key="2">
    <source>
        <dbReference type="EMBL" id="KAK1746848.1"/>
    </source>
</evidence>
<protein>
    <recommendedName>
        <fullName evidence="4">SHOCT domain-containing protein</fullName>
    </recommendedName>
</protein>
<gene>
    <name evidence="2" type="ORF">QTG54_002192</name>
</gene>
<keyword evidence="1" id="KW-1133">Transmembrane helix</keyword>
<evidence type="ECO:0008006" key="4">
    <source>
        <dbReference type="Google" id="ProtNLM"/>
    </source>
</evidence>
<reference evidence="2" key="1">
    <citation type="submission" date="2023-06" db="EMBL/GenBank/DDBJ databases">
        <title>Survivors Of The Sea: Transcriptome response of Skeletonema marinoi to long-term dormancy.</title>
        <authorList>
            <person name="Pinder M.I.M."/>
            <person name="Kourtchenko O."/>
            <person name="Robertson E.K."/>
            <person name="Larsson T."/>
            <person name="Maumus F."/>
            <person name="Osuna-Cruz C.M."/>
            <person name="Vancaester E."/>
            <person name="Stenow R."/>
            <person name="Vandepoele K."/>
            <person name="Ploug H."/>
            <person name="Bruchert V."/>
            <person name="Godhe A."/>
            <person name="Topel M."/>
        </authorList>
    </citation>
    <scope>NUCLEOTIDE SEQUENCE</scope>
    <source>
        <strain evidence="2">R05AC</strain>
    </source>
</reference>
<sequence length="275" mass="30488">MSATTSGSIDIYGSQAACDQERVSRTMPAILSGRITSGDWTILCDDLDKALKPSAGIKKLTYAWHVVIPLAFVIFLMFGFLRLFASDENGFRWSSIVVVVMIVIVGNVCVLVIKSVQRNKIQKKLIEICHQTSASHPGISFHVRYEMRMGKQNSCASSEGNDDCDDCNSERRRDYIEVCVAPVAASSALYSSSLPPVAVAEAYVVPSTTFVPSADPVMPSAPPKSAAIYPYDDPEMPILKEKKTAEERMKDLDRMKDIITEEEYYRKRAEILSDI</sequence>
<feature type="transmembrane region" description="Helical" evidence="1">
    <location>
        <begin position="91"/>
        <end position="113"/>
    </location>
</feature>
<dbReference type="EMBL" id="JATAAI010000003">
    <property type="protein sequence ID" value="KAK1746848.1"/>
    <property type="molecule type" value="Genomic_DNA"/>
</dbReference>
<evidence type="ECO:0000313" key="3">
    <source>
        <dbReference type="Proteomes" id="UP001224775"/>
    </source>
</evidence>
<comment type="caution">
    <text evidence="2">The sequence shown here is derived from an EMBL/GenBank/DDBJ whole genome shotgun (WGS) entry which is preliminary data.</text>
</comment>
<dbReference type="AlphaFoldDB" id="A0AAD9DIJ2"/>
<feature type="transmembrane region" description="Helical" evidence="1">
    <location>
        <begin position="62"/>
        <end position="85"/>
    </location>
</feature>
<name>A0AAD9DIJ2_9STRA</name>
<dbReference type="Proteomes" id="UP001224775">
    <property type="component" value="Unassembled WGS sequence"/>
</dbReference>
<keyword evidence="3" id="KW-1185">Reference proteome</keyword>
<accession>A0AAD9DIJ2</accession>
<evidence type="ECO:0000256" key="1">
    <source>
        <dbReference type="SAM" id="Phobius"/>
    </source>
</evidence>
<organism evidence="2 3">
    <name type="scientific">Skeletonema marinoi</name>
    <dbReference type="NCBI Taxonomy" id="267567"/>
    <lineage>
        <taxon>Eukaryota</taxon>
        <taxon>Sar</taxon>
        <taxon>Stramenopiles</taxon>
        <taxon>Ochrophyta</taxon>
        <taxon>Bacillariophyta</taxon>
        <taxon>Coscinodiscophyceae</taxon>
        <taxon>Thalassiosirophycidae</taxon>
        <taxon>Thalassiosirales</taxon>
        <taxon>Skeletonemataceae</taxon>
        <taxon>Skeletonema</taxon>
        <taxon>Skeletonema marinoi-dohrnii complex</taxon>
    </lineage>
</organism>